<organism evidence="1">
    <name type="scientific">Cryptococcus bacillisporus CA1280</name>
    <dbReference type="NCBI Taxonomy" id="1296109"/>
    <lineage>
        <taxon>Eukaryota</taxon>
        <taxon>Fungi</taxon>
        <taxon>Dikarya</taxon>
        <taxon>Basidiomycota</taxon>
        <taxon>Agaricomycotina</taxon>
        <taxon>Tremellomycetes</taxon>
        <taxon>Tremellales</taxon>
        <taxon>Cryptococcaceae</taxon>
        <taxon>Cryptococcus</taxon>
        <taxon>Cryptococcus gattii species complex</taxon>
    </lineage>
</organism>
<dbReference type="EMBL" id="KN847973">
    <property type="protein sequence ID" value="KIR50306.1"/>
    <property type="molecule type" value="Genomic_DNA"/>
</dbReference>
<dbReference type="HOGENOM" id="CLU_3299346_0_0_1"/>
<accession>A0A0D0VTF4</accession>
<proteinExistence type="predicted"/>
<evidence type="ECO:0000313" key="1">
    <source>
        <dbReference type="EMBL" id="KIR50306.1"/>
    </source>
</evidence>
<protein>
    <submittedName>
        <fullName evidence="1">Uncharacterized protein</fullName>
    </submittedName>
</protein>
<reference evidence="1" key="1">
    <citation type="submission" date="2015-01" db="EMBL/GenBank/DDBJ databases">
        <title>The Genome Sequence of Cryptococcus gattii CA1280.</title>
        <authorList>
            <consortium name="The Broad Institute Genomics Platform"/>
            <person name="Cuomo C."/>
            <person name="Litvintseva A."/>
            <person name="Chen Y."/>
            <person name="Heitman J."/>
            <person name="Sun S."/>
            <person name="Springer D."/>
            <person name="Dromer F."/>
            <person name="Young S."/>
            <person name="Zeng Q."/>
            <person name="Gargeya S."/>
            <person name="Abouelleil A."/>
            <person name="Alvarado L."/>
            <person name="Chapman S.B."/>
            <person name="Gainer-Dewar J."/>
            <person name="Goldberg J."/>
            <person name="Griggs A."/>
            <person name="Gujja S."/>
            <person name="Hansen M."/>
            <person name="Howarth C."/>
            <person name="Imamovic A."/>
            <person name="Larimer J."/>
            <person name="Murphy C."/>
            <person name="Naylor J."/>
            <person name="Pearson M."/>
            <person name="Priest M."/>
            <person name="Roberts A."/>
            <person name="Saif S."/>
            <person name="Shea T."/>
            <person name="Sykes S."/>
            <person name="Wortman J."/>
            <person name="Nusbaum C."/>
            <person name="Birren B."/>
        </authorList>
    </citation>
    <scope>NUCLEOTIDE SEQUENCE [LARGE SCALE GENOMIC DNA]</scope>
    <source>
        <strain evidence="1">CA1280</strain>
    </source>
</reference>
<name>A0A0D0VTF4_CRYGA</name>
<dbReference type="AlphaFoldDB" id="A0A0D0VTF4"/>
<gene>
    <name evidence="1" type="ORF">I312_00242</name>
</gene>
<sequence>MALILLLWGTPTILKAARRLSTTLLFMVYLTTALYIPKTS</sequence>